<keyword evidence="5 7" id="KW-1133">Transmembrane helix</keyword>
<proteinExistence type="inferred from homology"/>
<dbReference type="Proteomes" id="UP000722791">
    <property type="component" value="Unassembled WGS sequence"/>
</dbReference>
<evidence type="ECO:0000313" key="10">
    <source>
        <dbReference type="Proteomes" id="UP000747110"/>
    </source>
</evidence>
<comment type="caution">
    <text evidence="8">The sequence shown here is derived from an EMBL/GenBank/DDBJ whole genome shotgun (WGS) entry which is preliminary data.</text>
</comment>
<dbReference type="InterPro" id="IPR010742">
    <property type="entry name" value="RCAF1"/>
</dbReference>
<dbReference type="PANTHER" id="PTHR12906:SF0">
    <property type="entry name" value="GEL COMPLEX SUBUNIT OPTI"/>
    <property type="match status" value="1"/>
</dbReference>
<evidence type="ECO:0000313" key="8">
    <source>
        <dbReference type="EMBL" id="GIL79641.1"/>
    </source>
</evidence>
<keyword evidence="3 7" id="KW-0812">Transmembrane</keyword>
<dbReference type="EMBL" id="BNCQ01000027">
    <property type="protein sequence ID" value="GIM08260.1"/>
    <property type="molecule type" value="Genomic_DNA"/>
</dbReference>
<evidence type="ECO:0000313" key="9">
    <source>
        <dbReference type="EMBL" id="GIM08260.1"/>
    </source>
</evidence>
<accession>A0A8J4FL66</accession>
<reference evidence="8" key="1">
    <citation type="journal article" date="2021" name="Proc. Natl. Acad. Sci. U.S.A.">
        <title>Three genomes in the algal genus Volvox reveal the fate of a haploid sex-determining region after a transition to homothallism.</title>
        <authorList>
            <person name="Yamamoto K."/>
            <person name="Hamaji T."/>
            <person name="Kawai-Toyooka H."/>
            <person name="Matsuzaki R."/>
            <person name="Takahashi F."/>
            <person name="Nishimura Y."/>
            <person name="Kawachi M."/>
            <person name="Noguchi H."/>
            <person name="Minakuchi Y."/>
            <person name="Umen J.G."/>
            <person name="Toyoda A."/>
            <person name="Nozaki H."/>
        </authorList>
    </citation>
    <scope>NUCLEOTIDE SEQUENCE</scope>
    <source>
        <strain evidence="9">NIES-3785</strain>
        <strain evidence="8">NIES-3786</strain>
    </source>
</reference>
<sequence>MASKASGKQRGNEAKKEGLALYMERIHQGPEAEWTKDELLTCIHWQKQLTAIILGLVCGIVPLTGLEGFFTFLALQLVSTAAFYRIVLRVNEEVHGGVGEALADGFPTFTALFVLIWVLAYNLLHVSALPSA</sequence>
<dbReference type="AlphaFoldDB" id="A0A8J4FL66"/>
<feature type="transmembrane region" description="Helical" evidence="7">
    <location>
        <begin position="106"/>
        <end position="124"/>
    </location>
</feature>
<dbReference type="GO" id="GO:0097250">
    <property type="term" value="P:mitochondrial respirasome assembly"/>
    <property type="evidence" value="ECO:0007669"/>
    <property type="project" value="InterPro"/>
</dbReference>
<feature type="transmembrane region" description="Helical" evidence="7">
    <location>
        <begin position="53"/>
        <end position="86"/>
    </location>
</feature>
<dbReference type="Pfam" id="PF07019">
    <property type="entry name" value="EMC6"/>
    <property type="match status" value="1"/>
</dbReference>
<evidence type="ECO:0000256" key="4">
    <source>
        <dbReference type="ARBA" id="ARBA00022824"/>
    </source>
</evidence>
<comment type="subcellular location">
    <subcellularLocation>
        <location evidence="1">Endoplasmic reticulum membrane</location>
        <topology evidence="1">Multi-pass membrane protein</topology>
    </subcellularLocation>
</comment>
<gene>
    <name evidence="8" type="ORF">Vretifemale_8948</name>
    <name evidence="9" type="ORF">Vretimale_12339</name>
</gene>
<dbReference type="GO" id="GO:0005739">
    <property type="term" value="C:mitochondrion"/>
    <property type="evidence" value="ECO:0007669"/>
    <property type="project" value="GOC"/>
</dbReference>
<keyword evidence="4" id="KW-0256">Endoplasmic reticulum</keyword>
<organism evidence="8 10">
    <name type="scientific">Volvox reticuliferus</name>
    <dbReference type="NCBI Taxonomy" id="1737510"/>
    <lineage>
        <taxon>Eukaryota</taxon>
        <taxon>Viridiplantae</taxon>
        <taxon>Chlorophyta</taxon>
        <taxon>core chlorophytes</taxon>
        <taxon>Chlorophyceae</taxon>
        <taxon>CS clade</taxon>
        <taxon>Chlamydomonadales</taxon>
        <taxon>Volvocaceae</taxon>
        <taxon>Volvox</taxon>
    </lineage>
</organism>
<evidence type="ECO:0000256" key="3">
    <source>
        <dbReference type="ARBA" id="ARBA00022692"/>
    </source>
</evidence>
<evidence type="ECO:0000256" key="1">
    <source>
        <dbReference type="ARBA" id="ARBA00004477"/>
    </source>
</evidence>
<protein>
    <recommendedName>
        <fullName evidence="11">Rab5-interacting protein</fullName>
    </recommendedName>
</protein>
<dbReference type="OrthoDB" id="2335338at2759"/>
<evidence type="ECO:0008006" key="11">
    <source>
        <dbReference type="Google" id="ProtNLM"/>
    </source>
</evidence>
<dbReference type="EMBL" id="BNCP01000016">
    <property type="protein sequence ID" value="GIL79641.1"/>
    <property type="molecule type" value="Genomic_DNA"/>
</dbReference>
<dbReference type="Proteomes" id="UP000747110">
    <property type="component" value="Unassembled WGS sequence"/>
</dbReference>
<evidence type="ECO:0000256" key="5">
    <source>
        <dbReference type="ARBA" id="ARBA00022989"/>
    </source>
</evidence>
<dbReference type="PANTHER" id="PTHR12906">
    <property type="entry name" value="PROTEIN C20ORF24 RAB5-INTERACTING PROTEIN"/>
    <property type="match status" value="1"/>
</dbReference>
<evidence type="ECO:0000256" key="2">
    <source>
        <dbReference type="ARBA" id="ARBA00009436"/>
    </source>
</evidence>
<evidence type="ECO:0000256" key="6">
    <source>
        <dbReference type="ARBA" id="ARBA00023136"/>
    </source>
</evidence>
<keyword evidence="6 7" id="KW-0472">Membrane</keyword>
<comment type="similarity">
    <text evidence="2">Belongs to the EMC6 family.</text>
</comment>
<name>A0A8J4FL66_9CHLO</name>
<dbReference type="GO" id="GO:0005789">
    <property type="term" value="C:endoplasmic reticulum membrane"/>
    <property type="evidence" value="ECO:0007669"/>
    <property type="project" value="UniProtKB-SubCell"/>
</dbReference>
<evidence type="ECO:0000256" key="7">
    <source>
        <dbReference type="SAM" id="Phobius"/>
    </source>
</evidence>
<keyword evidence="10" id="KW-1185">Reference proteome</keyword>
<dbReference type="InterPro" id="IPR029008">
    <property type="entry name" value="EMC6-like"/>
</dbReference>